<evidence type="ECO:0000313" key="3">
    <source>
        <dbReference type="Proteomes" id="UP000190064"/>
    </source>
</evidence>
<dbReference type="RefSeq" id="WP_078320341.1">
    <property type="nucleotide sequence ID" value="NZ_FXTS01000007.1"/>
</dbReference>
<comment type="caution">
    <text evidence="2">The sequence shown here is derived from an EMBL/GenBank/DDBJ whole genome shotgun (WGS) entry which is preliminary data.</text>
</comment>
<evidence type="ECO:0000256" key="1">
    <source>
        <dbReference type="SAM" id="Phobius"/>
    </source>
</evidence>
<accession>A0A1T1H9W4</accession>
<keyword evidence="3" id="KW-1185">Reference proteome</keyword>
<feature type="transmembrane region" description="Helical" evidence="1">
    <location>
        <begin position="67"/>
        <end position="91"/>
    </location>
</feature>
<feature type="transmembrane region" description="Helical" evidence="1">
    <location>
        <begin position="133"/>
        <end position="151"/>
    </location>
</feature>
<reference evidence="2" key="1">
    <citation type="submission" date="2017-02" db="EMBL/GenBank/DDBJ databases">
        <title>Draft Genome Sequence of the Salt Water Bacterium Oceanospirillum linum ATCC 11336.</title>
        <authorList>
            <person name="Trachtenberg A.M."/>
            <person name="Carney J.G."/>
            <person name="Linnane J.D."/>
            <person name="Rheaume B.A."/>
            <person name="Pitts N.L."/>
            <person name="Mykles D.L."/>
            <person name="Maclea K.S."/>
        </authorList>
    </citation>
    <scope>NUCLEOTIDE SEQUENCE [LARGE SCALE GENOMIC DNA]</scope>
    <source>
        <strain evidence="2">ATCC 11336</strain>
    </source>
</reference>
<keyword evidence="1" id="KW-1133">Transmembrane helix</keyword>
<gene>
    <name evidence="2" type="ORF">BTA35_0213560</name>
</gene>
<dbReference type="Proteomes" id="UP000190064">
    <property type="component" value="Unassembled WGS sequence"/>
</dbReference>
<proteinExistence type="predicted"/>
<dbReference type="STRING" id="966.BTA35_0213560"/>
<organism evidence="2 3">
    <name type="scientific">Oceanospirillum linum</name>
    <dbReference type="NCBI Taxonomy" id="966"/>
    <lineage>
        <taxon>Bacteria</taxon>
        <taxon>Pseudomonadati</taxon>
        <taxon>Pseudomonadota</taxon>
        <taxon>Gammaproteobacteria</taxon>
        <taxon>Oceanospirillales</taxon>
        <taxon>Oceanospirillaceae</taxon>
        <taxon>Oceanospirillum</taxon>
    </lineage>
</organism>
<keyword evidence="1" id="KW-0812">Transmembrane</keyword>
<protein>
    <recommendedName>
        <fullName evidence="4">GGDEF domain-containing protein</fullName>
    </recommendedName>
</protein>
<feature type="transmembrane region" description="Helical" evidence="1">
    <location>
        <begin position="36"/>
        <end position="55"/>
    </location>
</feature>
<name>A0A1T1H9W4_OCELI</name>
<sequence>MDTKYKARLNAIYFILAGAATLLLGWTQYLNQLPQAGEALMLISLTLLVTGLYNFVFPLKPSRMLPLLILAMVATLTIAGFWVPVILSAHWAYILPFYLFSLLPFKSALTLTLGYALIFNLSTTVQLAGIERLQVLYLFWSATSVACIFIFTNREKQQHLQELVSLDAESSAYNTQQLRDDLPRELARADRENTSLSLLCFKGRQEYSDLTLRKTSELINQALRPFDRLYRVDDYLVALTPSGSFRDSLSICYQYYNNFNECMHLAAVVPGEHETEQELLDKASEAIAFAEQQDISAPPVPEK</sequence>
<keyword evidence="1" id="KW-0472">Membrane</keyword>
<evidence type="ECO:0008006" key="4">
    <source>
        <dbReference type="Google" id="ProtNLM"/>
    </source>
</evidence>
<feature type="transmembrane region" description="Helical" evidence="1">
    <location>
        <begin position="12"/>
        <end position="30"/>
    </location>
</feature>
<dbReference type="EMBL" id="MTSD02000006">
    <property type="protein sequence ID" value="OOV86520.1"/>
    <property type="molecule type" value="Genomic_DNA"/>
</dbReference>
<evidence type="ECO:0000313" key="2">
    <source>
        <dbReference type="EMBL" id="OOV86520.1"/>
    </source>
</evidence>
<feature type="transmembrane region" description="Helical" evidence="1">
    <location>
        <begin position="97"/>
        <end position="121"/>
    </location>
</feature>
<dbReference type="AlphaFoldDB" id="A0A1T1H9W4"/>